<proteinExistence type="predicted"/>
<dbReference type="Proteomes" id="UP000055048">
    <property type="component" value="Unassembled WGS sequence"/>
</dbReference>
<dbReference type="AlphaFoldDB" id="A0A0V0TZ32"/>
<evidence type="ECO:0000313" key="3">
    <source>
        <dbReference type="Proteomes" id="UP000055048"/>
    </source>
</evidence>
<feature type="signal peptide" evidence="1">
    <location>
        <begin position="1"/>
        <end position="20"/>
    </location>
</feature>
<gene>
    <name evidence="2" type="ORF">T05_3876</name>
</gene>
<protein>
    <submittedName>
        <fullName evidence="2">Uncharacterized protein</fullName>
    </submittedName>
</protein>
<keyword evidence="1" id="KW-0732">Signal</keyword>
<name>A0A0V0TZ32_9BILA</name>
<sequence length="139" mass="15950">MPGLAGACLLLMDEFGTVWAYAVRGDDRNFQLKITLTPNMVDCCERANATTVNTFNGIDECFLTGDANFPKHQIRFTLGRRSWKKLNNTNPFVFTYELHMAIDTDDDDGDDDDHIIIMIIYLEKGNFQWNAFIKFEIVI</sequence>
<evidence type="ECO:0000256" key="1">
    <source>
        <dbReference type="SAM" id="SignalP"/>
    </source>
</evidence>
<keyword evidence="3" id="KW-1185">Reference proteome</keyword>
<comment type="caution">
    <text evidence="2">The sequence shown here is derived from an EMBL/GenBank/DDBJ whole genome shotgun (WGS) entry which is preliminary data.</text>
</comment>
<dbReference type="EMBL" id="JYDJ01000103">
    <property type="protein sequence ID" value="KRX44144.1"/>
    <property type="molecule type" value="Genomic_DNA"/>
</dbReference>
<reference evidence="2 3" key="1">
    <citation type="submission" date="2015-01" db="EMBL/GenBank/DDBJ databases">
        <title>Evolution of Trichinella species and genotypes.</title>
        <authorList>
            <person name="Korhonen P.K."/>
            <person name="Edoardo P."/>
            <person name="Giuseppe L.R."/>
            <person name="Gasser R.B."/>
        </authorList>
    </citation>
    <scope>NUCLEOTIDE SEQUENCE [LARGE SCALE GENOMIC DNA]</scope>
    <source>
        <strain evidence="2">ISS417</strain>
    </source>
</reference>
<organism evidence="2 3">
    <name type="scientific">Trichinella murrelli</name>
    <dbReference type="NCBI Taxonomy" id="144512"/>
    <lineage>
        <taxon>Eukaryota</taxon>
        <taxon>Metazoa</taxon>
        <taxon>Ecdysozoa</taxon>
        <taxon>Nematoda</taxon>
        <taxon>Enoplea</taxon>
        <taxon>Dorylaimia</taxon>
        <taxon>Trichinellida</taxon>
        <taxon>Trichinellidae</taxon>
        <taxon>Trichinella</taxon>
    </lineage>
</organism>
<accession>A0A0V0TZ32</accession>
<feature type="chain" id="PRO_5006869707" evidence="1">
    <location>
        <begin position="21"/>
        <end position="139"/>
    </location>
</feature>
<evidence type="ECO:0000313" key="2">
    <source>
        <dbReference type="EMBL" id="KRX44144.1"/>
    </source>
</evidence>